<sequence length="77" mass="8528">MRPQNVALIPSVAAIADLTESTKKLLLRPLYGSNCCYGLSIRLHWQSIHNFVVAFTNNYTDPETIAASPYLVYTVVG</sequence>
<organism evidence="2">
    <name type="scientific">Leptosphaeria maculans (strain JN3 / isolate v23.1.3 / race Av1-4-5-6-7-8)</name>
    <name type="common">Blackleg fungus</name>
    <name type="synonym">Phoma lingam</name>
    <dbReference type="NCBI Taxonomy" id="985895"/>
    <lineage>
        <taxon>Eukaryota</taxon>
        <taxon>Fungi</taxon>
        <taxon>Dikarya</taxon>
        <taxon>Ascomycota</taxon>
        <taxon>Pezizomycotina</taxon>
        <taxon>Dothideomycetes</taxon>
        <taxon>Pleosporomycetidae</taxon>
        <taxon>Pleosporales</taxon>
        <taxon>Pleosporineae</taxon>
        <taxon>Leptosphaeriaceae</taxon>
        <taxon>Plenodomus</taxon>
        <taxon>Plenodomus lingam/Leptosphaeria maculans species complex</taxon>
    </lineage>
</organism>
<dbReference type="Proteomes" id="UP000002668">
    <property type="component" value="Genome"/>
</dbReference>
<reference evidence="2" key="1">
    <citation type="journal article" date="2011" name="Nat. Commun.">
        <title>Effector diversification within compartments of the Leptosphaeria maculans genome affected by Repeat-Induced Point mutations.</title>
        <authorList>
            <person name="Rouxel T."/>
            <person name="Grandaubert J."/>
            <person name="Hane J.K."/>
            <person name="Hoede C."/>
            <person name="van de Wouw A.P."/>
            <person name="Couloux A."/>
            <person name="Dominguez V."/>
            <person name="Anthouard V."/>
            <person name="Bally P."/>
            <person name="Bourras S."/>
            <person name="Cozijnsen A.J."/>
            <person name="Ciuffetti L.M."/>
            <person name="Degrave A."/>
            <person name="Dilmaghani A."/>
            <person name="Duret L."/>
            <person name="Fudal I."/>
            <person name="Goodwin S.B."/>
            <person name="Gout L."/>
            <person name="Glaser N."/>
            <person name="Linglin J."/>
            <person name="Kema G.H.J."/>
            <person name="Lapalu N."/>
            <person name="Lawrence C.B."/>
            <person name="May K."/>
            <person name="Meyer M."/>
            <person name="Ollivier B."/>
            <person name="Poulain J."/>
            <person name="Schoch C.L."/>
            <person name="Simon A."/>
            <person name="Spatafora J.W."/>
            <person name="Stachowiak A."/>
            <person name="Turgeon B.G."/>
            <person name="Tyler B.M."/>
            <person name="Vincent D."/>
            <person name="Weissenbach J."/>
            <person name="Amselem J."/>
            <person name="Quesneville H."/>
            <person name="Oliver R.P."/>
            <person name="Wincker P."/>
            <person name="Balesdent M.-H."/>
            <person name="Howlett B.J."/>
        </authorList>
    </citation>
    <scope>NUCLEOTIDE SEQUENCE [LARGE SCALE GENOMIC DNA]</scope>
    <source>
        <strain evidence="2">JN3 / isolate v23.1.3 / race Av1-4-5-6-7-8</strain>
    </source>
</reference>
<protein>
    <submittedName>
        <fullName evidence="1">Predicted protein</fullName>
    </submittedName>
</protein>
<evidence type="ECO:0000313" key="1">
    <source>
        <dbReference type="EMBL" id="CBY00130.1"/>
    </source>
</evidence>
<proteinExistence type="predicted"/>
<name>E5A935_LEPMJ</name>
<dbReference type="VEuPathDB" id="FungiDB:LEMA_uP077190.1"/>
<dbReference type="EMBL" id="FP929137">
    <property type="protein sequence ID" value="CBY00130.1"/>
    <property type="molecule type" value="Genomic_DNA"/>
</dbReference>
<accession>E5A935</accession>
<dbReference type="HOGENOM" id="CLU_2638513_0_0_1"/>
<dbReference type="InParanoid" id="E5A935"/>
<keyword evidence="2" id="KW-1185">Reference proteome</keyword>
<gene>
    <name evidence="1" type="ORF">LEMA_uP077190.1</name>
</gene>
<dbReference type="AlphaFoldDB" id="E5A935"/>
<evidence type="ECO:0000313" key="2">
    <source>
        <dbReference type="Proteomes" id="UP000002668"/>
    </source>
</evidence>